<dbReference type="InterPro" id="IPR013154">
    <property type="entry name" value="ADH-like_N"/>
</dbReference>
<dbReference type="Gene3D" id="3.40.50.720">
    <property type="entry name" value="NAD(P)-binding Rossmann-like Domain"/>
    <property type="match status" value="1"/>
</dbReference>
<protein>
    <submittedName>
        <fullName evidence="2">Oxidoreductase</fullName>
    </submittedName>
</protein>
<dbReference type="GO" id="GO:0043957">
    <property type="term" value="F:acryloyl-CoA reductase (NADPH) activity"/>
    <property type="evidence" value="ECO:0007669"/>
    <property type="project" value="TreeGrafter"/>
</dbReference>
<gene>
    <name evidence="2" type="ORF">F8O03_11185</name>
</gene>
<comment type="caution">
    <text evidence="2">The sequence shown here is derived from an EMBL/GenBank/DDBJ whole genome shotgun (WGS) entry which is preliminary data.</text>
</comment>
<dbReference type="OrthoDB" id="9782155at2"/>
<dbReference type="Gene3D" id="3.90.180.10">
    <property type="entry name" value="Medium-chain alcohol dehydrogenases, catalytic domain"/>
    <property type="match status" value="1"/>
</dbReference>
<dbReference type="Pfam" id="PF08240">
    <property type="entry name" value="ADH_N"/>
    <property type="match status" value="1"/>
</dbReference>
<dbReference type="InterPro" id="IPR011032">
    <property type="entry name" value="GroES-like_sf"/>
</dbReference>
<sequence>MVRGYLTTKSTDDAGKPRIDVAFDELDDELFGGGHLRRDQVLVDVAYTSLNYKDALLLAGRPGVSRADVLVPGIDVVGVVRESRTQNFVPGDRVVLNGAGLGETRHGGLAELCLVDDESLIHLPEAMSLVDGAAIGTAGYTAMLSVLALEKRVEPGDGDVLVTGAAGGVGSVAVALLAGLGYRVVASTGRGDQEGDYLRRLGAAEIIDRHELSDAVGKPLQTERWAGAVDAVGSTTLANVLAQTRREGIVTSCGLAQGTDLPTTVMPFILRGVTLRGINSVVQSVEVRAEAWNRLLELDSELLESMTEVIGLEEALDYAHPILDGKVRGRTVVRVRGDL</sequence>
<dbReference type="CDD" id="cd08288">
    <property type="entry name" value="MDR_yhdh"/>
    <property type="match status" value="1"/>
</dbReference>
<dbReference type="NCBIfam" id="TIGR02823">
    <property type="entry name" value="oxido_YhdH"/>
    <property type="match status" value="1"/>
</dbReference>
<dbReference type="EMBL" id="WBJX01000003">
    <property type="protein sequence ID" value="KAB1637755.1"/>
    <property type="molecule type" value="Genomic_DNA"/>
</dbReference>
<proteinExistence type="predicted"/>
<dbReference type="PANTHER" id="PTHR43677:SF1">
    <property type="entry name" value="ACRYLYL-COA REDUCTASE ACUI-RELATED"/>
    <property type="match status" value="1"/>
</dbReference>
<dbReference type="Proteomes" id="UP000490386">
    <property type="component" value="Unassembled WGS sequence"/>
</dbReference>
<evidence type="ECO:0000313" key="2">
    <source>
        <dbReference type="EMBL" id="KAB1637755.1"/>
    </source>
</evidence>
<dbReference type="AlphaFoldDB" id="A0A7J5B3V5"/>
<dbReference type="InterPro" id="IPR036291">
    <property type="entry name" value="NAD(P)-bd_dom_sf"/>
</dbReference>
<dbReference type="InterPro" id="IPR014188">
    <property type="entry name" value="Acrylyl-CoA_reductase_AcuI"/>
</dbReference>
<accession>A0A7J5B3V5</accession>
<name>A0A7J5B3V5_9MICO</name>
<dbReference type="SMART" id="SM00829">
    <property type="entry name" value="PKS_ER"/>
    <property type="match status" value="1"/>
</dbReference>
<dbReference type="InterPro" id="IPR020843">
    <property type="entry name" value="ER"/>
</dbReference>
<keyword evidence="3" id="KW-1185">Reference proteome</keyword>
<dbReference type="Pfam" id="PF00107">
    <property type="entry name" value="ADH_zinc_N"/>
    <property type="match status" value="1"/>
</dbReference>
<dbReference type="SUPFAM" id="SSF51735">
    <property type="entry name" value="NAD(P)-binding Rossmann-fold domains"/>
    <property type="match status" value="1"/>
</dbReference>
<organism evidence="2 3">
    <name type="scientific">Pseudoclavibacter terrae</name>
    <dbReference type="NCBI Taxonomy" id="1530195"/>
    <lineage>
        <taxon>Bacteria</taxon>
        <taxon>Bacillati</taxon>
        <taxon>Actinomycetota</taxon>
        <taxon>Actinomycetes</taxon>
        <taxon>Micrococcales</taxon>
        <taxon>Microbacteriaceae</taxon>
        <taxon>Pseudoclavibacter</taxon>
    </lineage>
</organism>
<feature type="domain" description="Enoyl reductase (ER)" evidence="1">
    <location>
        <begin position="18"/>
        <end position="333"/>
    </location>
</feature>
<evidence type="ECO:0000259" key="1">
    <source>
        <dbReference type="SMART" id="SM00829"/>
    </source>
</evidence>
<dbReference type="InterPro" id="IPR013149">
    <property type="entry name" value="ADH-like_C"/>
</dbReference>
<dbReference type="PANTHER" id="PTHR43677">
    <property type="entry name" value="SHORT-CHAIN DEHYDROGENASE/REDUCTASE"/>
    <property type="match status" value="1"/>
</dbReference>
<dbReference type="InterPro" id="IPR051397">
    <property type="entry name" value="Zn-ADH-like_protein"/>
</dbReference>
<reference evidence="2 3" key="1">
    <citation type="submission" date="2019-09" db="EMBL/GenBank/DDBJ databases">
        <title>Phylogeny of genus Pseudoclavibacter and closely related genus.</title>
        <authorList>
            <person name="Li Y."/>
        </authorList>
    </citation>
    <scope>NUCLEOTIDE SEQUENCE [LARGE SCALE GENOMIC DNA]</scope>
    <source>
        <strain evidence="2 3">THG-MD12</strain>
    </source>
</reference>
<dbReference type="RefSeq" id="WP_151423920.1">
    <property type="nucleotide sequence ID" value="NZ_WBJX01000003.1"/>
</dbReference>
<dbReference type="SUPFAM" id="SSF50129">
    <property type="entry name" value="GroES-like"/>
    <property type="match status" value="1"/>
</dbReference>
<evidence type="ECO:0000313" key="3">
    <source>
        <dbReference type="Proteomes" id="UP000490386"/>
    </source>
</evidence>